<gene>
    <name evidence="3" type="ORF">SteCoe_29658</name>
</gene>
<dbReference type="OrthoDB" id="427280at2759"/>
<dbReference type="EMBL" id="MPUH01000938">
    <property type="protein sequence ID" value="OMJ72013.1"/>
    <property type="molecule type" value="Genomic_DNA"/>
</dbReference>
<organism evidence="3 4">
    <name type="scientific">Stentor coeruleus</name>
    <dbReference type="NCBI Taxonomy" id="5963"/>
    <lineage>
        <taxon>Eukaryota</taxon>
        <taxon>Sar</taxon>
        <taxon>Alveolata</taxon>
        <taxon>Ciliophora</taxon>
        <taxon>Postciliodesmatophora</taxon>
        <taxon>Heterotrichea</taxon>
        <taxon>Heterotrichida</taxon>
        <taxon>Stentoridae</taxon>
        <taxon>Stentor</taxon>
    </lineage>
</organism>
<comment type="caution">
    <text evidence="3">The sequence shown here is derived from an EMBL/GenBank/DDBJ whole genome shotgun (WGS) entry which is preliminary data.</text>
</comment>
<evidence type="ECO:0000259" key="2">
    <source>
        <dbReference type="Pfam" id="PF00085"/>
    </source>
</evidence>
<feature type="domain" description="Thioredoxin" evidence="2">
    <location>
        <begin position="26"/>
        <end position="126"/>
    </location>
</feature>
<dbReference type="PANTHER" id="PTHR45184:SF1">
    <property type="entry name" value="DNAJ PROTEIN ERDJ3A"/>
    <property type="match status" value="1"/>
</dbReference>
<dbReference type="InterPro" id="IPR052842">
    <property type="entry name" value="ER_Co-chaperone"/>
</dbReference>
<name>A0A1R2B5E7_9CILI</name>
<dbReference type="InterPro" id="IPR036249">
    <property type="entry name" value="Thioredoxin-like_sf"/>
</dbReference>
<reference evidence="3 4" key="1">
    <citation type="submission" date="2016-11" db="EMBL/GenBank/DDBJ databases">
        <title>The macronuclear genome of Stentor coeruleus: a giant cell with tiny introns.</title>
        <authorList>
            <person name="Slabodnick M."/>
            <person name="Ruby J.G."/>
            <person name="Reiff S.B."/>
            <person name="Swart E.C."/>
            <person name="Gosai S."/>
            <person name="Prabakaran S."/>
            <person name="Witkowska E."/>
            <person name="Larue G.E."/>
            <person name="Fisher S."/>
            <person name="Freeman R.M."/>
            <person name="Gunawardena J."/>
            <person name="Chu W."/>
            <person name="Stover N.A."/>
            <person name="Gregory B.D."/>
            <person name="Nowacki M."/>
            <person name="Derisi J."/>
            <person name="Roy S.W."/>
            <person name="Marshall W.F."/>
            <person name="Sood P."/>
        </authorList>
    </citation>
    <scope>NUCLEOTIDE SEQUENCE [LARGE SCALE GENOMIC DNA]</scope>
    <source>
        <strain evidence="3">WM001</strain>
    </source>
</reference>
<evidence type="ECO:0000313" key="3">
    <source>
        <dbReference type="EMBL" id="OMJ72013.1"/>
    </source>
</evidence>
<feature type="chain" id="PRO_5013068398" description="Thioredoxin domain-containing protein" evidence="1">
    <location>
        <begin position="17"/>
        <end position="388"/>
    </location>
</feature>
<accession>A0A1R2B5E7</accession>
<dbReference type="Gene3D" id="3.40.30.10">
    <property type="entry name" value="Glutaredoxin"/>
    <property type="match status" value="2"/>
</dbReference>
<dbReference type="SUPFAM" id="SSF52833">
    <property type="entry name" value="Thioredoxin-like"/>
    <property type="match status" value="3"/>
</dbReference>
<feature type="signal peptide" evidence="1">
    <location>
        <begin position="1"/>
        <end position="16"/>
    </location>
</feature>
<dbReference type="InterPro" id="IPR013766">
    <property type="entry name" value="Thioredoxin_domain"/>
</dbReference>
<dbReference type="AlphaFoldDB" id="A0A1R2B5E7"/>
<protein>
    <recommendedName>
        <fullName evidence="2">Thioredoxin domain-containing protein</fullName>
    </recommendedName>
</protein>
<keyword evidence="1" id="KW-0732">Signal</keyword>
<dbReference type="Proteomes" id="UP000187209">
    <property type="component" value="Unassembled WGS sequence"/>
</dbReference>
<evidence type="ECO:0000256" key="1">
    <source>
        <dbReference type="SAM" id="SignalP"/>
    </source>
</evidence>
<dbReference type="PANTHER" id="PTHR45184">
    <property type="entry name" value="DNAJ PROTEIN ERDJ3A"/>
    <property type="match status" value="1"/>
</dbReference>
<evidence type="ECO:0000313" key="4">
    <source>
        <dbReference type="Proteomes" id="UP000187209"/>
    </source>
</evidence>
<dbReference type="Pfam" id="PF00085">
    <property type="entry name" value="Thioredoxin"/>
    <property type="match status" value="1"/>
</dbReference>
<dbReference type="CDD" id="cd02961">
    <property type="entry name" value="PDI_a_family"/>
    <property type="match status" value="1"/>
</dbReference>
<sequence length="388" mass="43882">MAIQHVFLLLLVCALAEVYEKTNPNVFFLNSQNFDKHVTKKRDKHVSIVHFYRERDSKSKEWAEEINELAKDWQGVYNIAVVNCGANEGLCESQDVKTTPTIKVYPPFPAPVQIYDGEISSKSLNNYSSRFINSFVVELTEENYSTFLNEKPSMPKVILFTEKSGTPTLFKSLSLHFENKMLFGVAKPEDKGLVAKFKVKAYPKLVLYKTSDNKSFDYSGDLKFRGIFDWLNVYAETFVSGGTDAVLSVKPWMNQVVPQLTKQSADDICYKHEGFLCAILFLESAPEDSLTTIIKSLSDKYGSKKDRGADVKFMWLDVNTDRGYFESFEGTSIGQLVFLKHGKRNRYVAHDGKINLAEVSNTIEKIGGGDAKFVNIKGGLPELNMQKK</sequence>
<proteinExistence type="predicted"/>
<keyword evidence="4" id="KW-1185">Reference proteome</keyword>